<keyword evidence="3" id="KW-1185">Reference proteome</keyword>
<dbReference type="InterPro" id="IPR023398">
    <property type="entry name" value="TIF_eIF4e-like"/>
</dbReference>
<dbReference type="EMBL" id="KV428048">
    <property type="protein sequence ID" value="KZT39307.1"/>
    <property type="molecule type" value="Genomic_DNA"/>
</dbReference>
<reference evidence="2 3" key="1">
    <citation type="journal article" date="2016" name="Mol. Biol. Evol.">
        <title>Comparative Genomics of Early-Diverging Mushroom-Forming Fungi Provides Insights into the Origins of Lignocellulose Decay Capabilities.</title>
        <authorList>
            <person name="Nagy L.G."/>
            <person name="Riley R."/>
            <person name="Tritt A."/>
            <person name="Adam C."/>
            <person name="Daum C."/>
            <person name="Floudas D."/>
            <person name="Sun H."/>
            <person name="Yadav J.S."/>
            <person name="Pangilinan J."/>
            <person name="Larsson K.H."/>
            <person name="Matsuura K."/>
            <person name="Barry K."/>
            <person name="Labutti K."/>
            <person name="Kuo R."/>
            <person name="Ohm R.A."/>
            <person name="Bhattacharya S.S."/>
            <person name="Shirouzu T."/>
            <person name="Yoshinaga Y."/>
            <person name="Martin F.M."/>
            <person name="Grigoriev I.V."/>
            <person name="Hibbett D.S."/>
        </authorList>
    </citation>
    <scope>NUCLEOTIDE SEQUENCE [LARGE SCALE GENOMIC DNA]</scope>
    <source>
        <strain evidence="2 3">HHB10207 ss-3</strain>
    </source>
</reference>
<sequence>MEAETSALLEYPYSWHPKSARSLDDFLNQHKPSMVLNDGKTPWIWIHSGREAAYVPPGKTEEAIARASNALKEATEWLESIENEVPTSVHATASVATKNKFVKEARDITTEHLKRISVETGYVNGKWMVFPYHNEVDDVWKRLAKSIHSGPLSSTAIYCAKVSTTPAVLPRGWQHVICLYMSDVYDMAAAREALTVLIRDHGQDPSGVKSDLYTLIGLDSKHPSRIPPNVWRPDDLISRAQAKALKAQFDNADADVKTQPTISGGQREGLGIHSVTTEGGDVEMLDATSEEAQEFSPRVDCS</sequence>
<dbReference type="Proteomes" id="UP000076798">
    <property type="component" value="Unassembled WGS sequence"/>
</dbReference>
<dbReference type="Gene3D" id="3.30.760.10">
    <property type="entry name" value="RNA Cap, Translation Initiation Factor Eif4e"/>
    <property type="match status" value="1"/>
</dbReference>
<dbReference type="SUPFAM" id="SSF55418">
    <property type="entry name" value="eIF4e-like"/>
    <property type="match status" value="1"/>
</dbReference>
<dbReference type="PANTHER" id="PTHR31977">
    <property type="entry name" value="UPF0696 PROTEIN C11ORF68"/>
    <property type="match status" value="1"/>
</dbReference>
<evidence type="ECO:0008006" key="4">
    <source>
        <dbReference type="Google" id="ProtNLM"/>
    </source>
</evidence>
<evidence type="ECO:0000256" key="1">
    <source>
        <dbReference type="ARBA" id="ARBA00010568"/>
    </source>
</evidence>
<gene>
    <name evidence="2" type="ORF">SISSUDRAFT_1119042</name>
</gene>
<dbReference type="OrthoDB" id="10067381at2759"/>
<accession>A0A166E8C2</accession>
<dbReference type="PANTHER" id="PTHR31977:SF1">
    <property type="entry name" value="UPF0696 PROTEIN C11ORF68"/>
    <property type="match status" value="1"/>
</dbReference>
<organism evidence="2 3">
    <name type="scientific">Sistotremastrum suecicum HHB10207 ss-3</name>
    <dbReference type="NCBI Taxonomy" id="1314776"/>
    <lineage>
        <taxon>Eukaryota</taxon>
        <taxon>Fungi</taxon>
        <taxon>Dikarya</taxon>
        <taxon>Basidiomycota</taxon>
        <taxon>Agaricomycotina</taxon>
        <taxon>Agaricomycetes</taxon>
        <taxon>Sistotremastrales</taxon>
        <taxon>Sistotremastraceae</taxon>
        <taxon>Sistotremastrum</taxon>
    </lineage>
</organism>
<dbReference type="InterPro" id="IPR015034">
    <property type="entry name" value="Bles03"/>
</dbReference>
<name>A0A166E8C2_9AGAM</name>
<dbReference type="AlphaFoldDB" id="A0A166E8C2"/>
<protein>
    <recommendedName>
        <fullName evidence="4">DUF1917-domain-containing protein</fullName>
    </recommendedName>
</protein>
<comment type="similarity">
    <text evidence="1">Belongs to the UPF0696 family.</text>
</comment>
<evidence type="ECO:0000313" key="3">
    <source>
        <dbReference type="Proteomes" id="UP000076798"/>
    </source>
</evidence>
<dbReference type="Pfam" id="PF08939">
    <property type="entry name" value="Bles03"/>
    <property type="match status" value="1"/>
</dbReference>
<evidence type="ECO:0000313" key="2">
    <source>
        <dbReference type="EMBL" id="KZT39307.1"/>
    </source>
</evidence>
<proteinExistence type="inferred from homology"/>
<dbReference type="STRING" id="1314776.A0A166E8C2"/>